<feature type="domain" description="Pyridoxine 5'-phosphate oxidase dimerisation C-terminal" evidence="7">
    <location>
        <begin position="194"/>
        <end position="234"/>
    </location>
</feature>
<organism evidence="8 9">
    <name type="scientific">Streptomyces evansiae</name>
    <dbReference type="NCBI Taxonomy" id="3075535"/>
    <lineage>
        <taxon>Bacteria</taxon>
        <taxon>Bacillati</taxon>
        <taxon>Actinomycetota</taxon>
        <taxon>Actinomycetes</taxon>
        <taxon>Kitasatosporales</taxon>
        <taxon>Streptomycetaceae</taxon>
        <taxon>Streptomyces</taxon>
    </lineage>
</organism>
<dbReference type="PANTHER" id="PTHR10851:SF0">
    <property type="entry name" value="PYRIDOXINE-5'-PHOSPHATE OXIDASE"/>
    <property type="match status" value="1"/>
</dbReference>
<dbReference type="InterPro" id="IPR000659">
    <property type="entry name" value="Pyridox_Oxase"/>
</dbReference>
<dbReference type="InterPro" id="IPR012349">
    <property type="entry name" value="Split_barrel_FMN-bd"/>
</dbReference>
<keyword evidence="5 8" id="KW-0560">Oxidoreductase</keyword>
<evidence type="ECO:0000313" key="8">
    <source>
        <dbReference type="EMBL" id="MDT0412704.1"/>
    </source>
</evidence>
<comment type="similarity">
    <text evidence="2">Belongs to the pyridoxamine 5'-phosphate oxidase family.</text>
</comment>
<dbReference type="PIRSF" id="PIRSF000190">
    <property type="entry name" value="Pyd_amn-ph_oxd"/>
    <property type="match status" value="1"/>
</dbReference>
<dbReference type="GO" id="GO:0004733">
    <property type="term" value="F:pyridoxamine phosphate oxidase activity"/>
    <property type="evidence" value="ECO:0007669"/>
    <property type="project" value="UniProtKB-EC"/>
</dbReference>
<dbReference type="SUPFAM" id="SSF50475">
    <property type="entry name" value="FMN-binding split barrel"/>
    <property type="match status" value="1"/>
</dbReference>
<proteinExistence type="inferred from homology"/>
<gene>
    <name evidence="8" type="ORF">RM698_27120</name>
</gene>
<evidence type="ECO:0000256" key="1">
    <source>
        <dbReference type="ARBA" id="ARBA00001917"/>
    </source>
</evidence>
<dbReference type="RefSeq" id="WP_010263127.1">
    <property type="nucleotide sequence ID" value="NZ_JAVRET010000092.1"/>
</dbReference>
<evidence type="ECO:0000256" key="4">
    <source>
        <dbReference type="ARBA" id="ARBA00022643"/>
    </source>
</evidence>
<protein>
    <submittedName>
        <fullName evidence="8">Pyridoxal 5'-phosphate synthase</fullName>
        <ecNumber evidence="8">1.4.3.5</ecNumber>
    </submittedName>
</protein>
<dbReference type="Pfam" id="PF10590">
    <property type="entry name" value="PNP_phzG_C"/>
    <property type="match status" value="1"/>
</dbReference>
<dbReference type="Proteomes" id="UP001183610">
    <property type="component" value="Unassembled WGS sequence"/>
</dbReference>
<evidence type="ECO:0000256" key="5">
    <source>
        <dbReference type="ARBA" id="ARBA00023002"/>
    </source>
</evidence>
<dbReference type="EC" id="1.4.3.5" evidence="8"/>
<dbReference type="EMBL" id="JAVRET010000092">
    <property type="protein sequence ID" value="MDT0412704.1"/>
    <property type="molecule type" value="Genomic_DNA"/>
</dbReference>
<dbReference type="NCBIfam" id="NF004231">
    <property type="entry name" value="PRK05679.1"/>
    <property type="match status" value="1"/>
</dbReference>
<keyword evidence="4" id="KW-0288">FMN</keyword>
<evidence type="ECO:0000313" key="9">
    <source>
        <dbReference type="Proteomes" id="UP001183610"/>
    </source>
</evidence>
<feature type="domain" description="Pyridoxamine 5'-phosphate oxidase N-terminal" evidence="6">
    <location>
        <begin position="56"/>
        <end position="180"/>
    </location>
</feature>
<dbReference type="InterPro" id="IPR011576">
    <property type="entry name" value="Pyridox_Oxase_N"/>
</dbReference>
<comment type="cofactor">
    <cofactor evidence="1">
        <name>FMN</name>
        <dbReference type="ChEBI" id="CHEBI:58210"/>
    </cofactor>
</comment>
<reference evidence="9" key="1">
    <citation type="submission" date="2023-07" db="EMBL/GenBank/DDBJ databases">
        <title>30 novel species of actinomycetes from the DSMZ collection.</title>
        <authorList>
            <person name="Nouioui I."/>
        </authorList>
    </citation>
    <scope>NUCLEOTIDE SEQUENCE [LARGE SCALE GENOMIC DNA]</scope>
    <source>
        <strain evidence="9">DSM 41979</strain>
    </source>
</reference>
<evidence type="ECO:0000256" key="3">
    <source>
        <dbReference type="ARBA" id="ARBA00022630"/>
    </source>
</evidence>
<comment type="caution">
    <text evidence="8">The sequence shown here is derived from an EMBL/GenBank/DDBJ whole genome shotgun (WGS) entry which is preliminary data.</text>
</comment>
<evidence type="ECO:0000259" key="6">
    <source>
        <dbReference type="Pfam" id="PF01243"/>
    </source>
</evidence>
<sequence>MSASAHDDAVDPGPEAFRALLHEQRVWDPRRTTLPALDPARVPGRPLPLFRQWFAEAADAGQPEPHAASLATADADGTPDARIVVLHGAEDPGGFSFATHADSRKGRQLGARPYAALCFYWPVLGRQVRVRGPVAAAPHAEALADLHAHSPGALAAALTGRQSESIDSPEALRTAAEAAWTRAQEEPEADAPDWTLYHLAPEEVEFFQGEQSRRHVRVRYTLHADGWARELLWP</sequence>
<evidence type="ECO:0000259" key="7">
    <source>
        <dbReference type="Pfam" id="PF10590"/>
    </source>
</evidence>
<dbReference type="PANTHER" id="PTHR10851">
    <property type="entry name" value="PYRIDOXINE-5-PHOSPHATE OXIDASE"/>
    <property type="match status" value="1"/>
</dbReference>
<dbReference type="Pfam" id="PF01243">
    <property type="entry name" value="PNPOx_N"/>
    <property type="match status" value="1"/>
</dbReference>
<dbReference type="Gene3D" id="2.30.110.10">
    <property type="entry name" value="Electron Transport, Fmn-binding Protein, Chain A"/>
    <property type="match status" value="1"/>
</dbReference>
<evidence type="ECO:0000256" key="2">
    <source>
        <dbReference type="ARBA" id="ARBA00007301"/>
    </source>
</evidence>
<dbReference type="InterPro" id="IPR019576">
    <property type="entry name" value="Pyridoxamine_oxidase_dimer_C"/>
</dbReference>
<name>A0ABU2R7M8_9ACTN</name>
<keyword evidence="9" id="KW-1185">Reference proteome</keyword>
<keyword evidence="3" id="KW-0285">Flavoprotein</keyword>
<accession>A0ABU2R7M8</accession>